<dbReference type="STRING" id="1329250.WOSG25_390010"/>
<protein>
    <submittedName>
        <fullName evidence="1">Uncharacterized protein</fullName>
    </submittedName>
</protein>
<evidence type="ECO:0000313" key="2">
    <source>
        <dbReference type="Proteomes" id="UP000030643"/>
    </source>
</evidence>
<dbReference type="AlphaFoldDB" id="A0A069CWC3"/>
<sequence length="57" mass="6277">MEVGTNKRVRYSATPVNKLSDTESIFIFELIKNGKQLNTSDDTAVVSIKNASGFLID</sequence>
<dbReference type="EMBL" id="DF820522">
    <property type="protein sequence ID" value="GAK32105.1"/>
    <property type="molecule type" value="Genomic_DNA"/>
</dbReference>
<proteinExistence type="predicted"/>
<reference evidence="2" key="1">
    <citation type="journal article" date="2014" name="Genome Announc.">
        <title>Draft genome sequence of Weissella oryzae SG25T, isolated from fermented rice grains.</title>
        <authorList>
            <person name="Tanizawa Y."/>
            <person name="Fujisawa T."/>
            <person name="Mochizuki T."/>
            <person name="Kaminuma E."/>
            <person name="Suzuki Y."/>
            <person name="Nakamura Y."/>
            <person name="Tohno M."/>
        </authorList>
    </citation>
    <scope>NUCLEOTIDE SEQUENCE [LARGE SCALE GENOMIC DNA]</scope>
    <source>
        <strain evidence="2">DSM 25784 / JCM 18191 / LMG 30913 / SG25</strain>
    </source>
</reference>
<gene>
    <name evidence="1" type="ORF">WOSG25_390010</name>
</gene>
<organism evidence="1 2">
    <name type="scientific">Weissella oryzae (strain DSM 25784 / JCM 18191 / LMG 30913 / SG25)</name>
    <dbReference type="NCBI Taxonomy" id="1329250"/>
    <lineage>
        <taxon>Bacteria</taxon>
        <taxon>Bacillati</taxon>
        <taxon>Bacillota</taxon>
        <taxon>Bacilli</taxon>
        <taxon>Lactobacillales</taxon>
        <taxon>Lactobacillaceae</taxon>
        <taxon>Weissella</taxon>
    </lineage>
</organism>
<accession>A0A069CWC3</accession>
<name>A0A069CWC3_WEIOS</name>
<evidence type="ECO:0000313" key="1">
    <source>
        <dbReference type="EMBL" id="GAK32105.1"/>
    </source>
</evidence>
<keyword evidence="2" id="KW-1185">Reference proteome</keyword>
<dbReference type="Proteomes" id="UP000030643">
    <property type="component" value="Unassembled WGS sequence"/>
</dbReference>
<feature type="non-terminal residue" evidence="1">
    <location>
        <position position="57"/>
    </location>
</feature>